<dbReference type="RefSeq" id="WP_328742135.1">
    <property type="nucleotide sequence ID" value="NZ_CP163431.1"/>
</dbReference>
<dbReference type="EMBL" id="CP163431">
    <property type="protein sequence ID" value="XDP99393.1"/>
    <property type="molecule type" value="Genomic_DNA"/>
</dbReference>
<reference evidence="1" key="1">
    <citation type="submission" date="2024-07" db="EMBL/GenBank/DDBJ databases">
        <authorList>
            <person name="Yu S.T."/>
        </authorList>
    </citation>
    <scope>NUCLEOTIDE SEQUENCE</scope>
    <source>
        <strain evidence="1">R08</strain>
    </source>
</reference>
<dbReference type="GeneID" id="96635785"/>
<gene>
    <name evidence="1" type="ORF">AB5J58_03985</name>
</gene>
<proteinExistence type="predicted"/>
<organism evidence="1">
    <name type="scientific">Streptomyces sp. R08</name>
    <dbReference type="NCBI Taxonomy" id="3238624"/>
    <lineage>
        <taxon>Bacteria</taxon>
        <taxon>Bacillati</taxon>
        <taxon>Actinomycetota</taxon>
        <taxon>Actinomycetes</taxon>
        <taxon>Kitasatosporales</taxon>
        <taxon>Streptomycetaceae</taxon>
        <taxon>Streptomyces</taxon>
    </lineage>
</organism>
<evidence type="ECO:0000313" key="1">
    <source>
        <dbReference type="EMBL" id="XDP99393.1"/>
    </source>
</evidence>
<sequence>MKTVDFRPCECGIKRGFLDQRAAEKALGRAQAKRDRQAQRWEGAHPIHRENRVYECDYGMWHLTKQSRRTYEERTARLAA</sequence>
<dbReference type="AlphaFoldDB" id="A0AB39M0P7"/>
<protein>
    <submittedName>
        <fullName evidence="1">Uncharacterized protein</fullName>
    </submittedName>
</protein>
<name>A0AB39M0P7_9ACTN</name>
<accession>A0AB39M0P7</accession>